<dbReference type="Proteomes" id="UP001597216">
    <property type="component" value="Unassembled WGS sequence"/>
</dbReference>
<organism evidence="1 2">
    <name type="scientific">Phenylobacterium conjunctum</name>
    <dbReference type="NCBI Taxonomy" id="1298959"/>
    <lineage>
        <taxon>Bacteria</taxon>
        <taxon>Pseudomonadati</taxon>
        <taxon>Pseudomonadota</taxon>
        <taxon>Alphaproteobacteria</taxon>
        <taxon>Caulobacterales</taxon>
        <taxon>Caulobacteraceae</taxon>
        <taxon>Phenylobacterium</taxon>
    </lineage>
</organism>
<accession>A0ABW3T5X1</accession>
<dbReference type="InterPro" id="IPR003386">
    <property type="entry name" value="LACT/PDAT_acylTrfase"/>
</dbReference>
<evidence type="ECO:0000313" key="1">
    <source>
        <dbReference type="EMBL" id="MFD1192261.1"/>
    </source>
</evidence>
<dbReference type="InterPro" id="IPR029058">
    <property type="entry name" value="AB_hydrolase_fold"/>
</dbReference>
<proteinExistence type="predicted"/>
<protein>
    <submittedName>
        <fullName evidence="1">Esterase/lipase family protein</fullName>
    </submittedName>
</protein>
<dbReference type="Gene3D" id="3.40.50.1820">
    <property type="entry name" value="alpha/beta hydrolase"/>
    <property type="match status" value="1"/>
</dbReference>
<name>A0ABW3T5X1_9CAUL</name>
<dbReference type="RefSeq" id="WP_377354420.1">
    <property type="nucleotide sequence ID" value="NZ_JBHTLQ010000049.1"/>
</dbReference>
<dbReference type="SUPFAM" id="SSF53474">
    <property type="entry name" value="alpha/beta-Hydrolases"/>
    <property type="match status" value="1"/>
</dbReference>
<sequence>MTLPNPVIFVPGVTATDLRDLYALPPDKVWSLLVQNYDRVGLHPEDLRYEAQQPAQVRPDQIYEIAYREMVLDLRHDLSPAADQPVPVYLFGYDWRQPLEVTQARLKAFVAEVIEKTCLMRHYAADGYLQRRKINLIGHSMGGLVITGYLASEGAAAPVERVATLATPFKGSFEAVEKLILGTTNRREREAARLTPSLYYLIPSMTQGITIGPGLPQTDMFDPALWQRGVADTLAEALRLRSADPALAKDTQAAQAARAAKANQVLAELLAQARDHRKRIDSFDPAACGLQPQDWLCVIGTGDRTRIRLRIDDSPVGPTFDLTSPDTVSGDEVIMPPNWESGDGTVPLAGAQPNFAVTQKVVSRKDWGWLELKDKVLDAGAALHGILPNMNKVQDLLRNHLR</sequence>
<evidence type="ECO:0000313" key="2">
    <source>
        <dbReference type="Proteomes" id="UP001597216"/>
    </source>
</evidence>
<dbReference type="PANTHER" id="PTHR11440">
    <property type="entry name" value="LECITHIN-CHOLESTEROL ACYLTRANSFERASE-RELATED"/>
    <property type="match status" value="1"/>
</dbReference>
<reference evidence="2" key="1">
    <citation type="journal article" date="2019" name="Int. J. Syst. Evol. Microbiol.">
        <title>The Global Catalogue of Microorganisms (GCM) 10K type strain sequencing project: providing services to taxonomists for standard genome sequencing and annotation.</title>
        <authorList>
            <consortium name="The Broad Institute Genomics Platform"/>
            <consortium name="The Broad Institute Genome Sequencing Center for Infectious Disease"/>
            <person name="Wu L."/>
            <person name="Ma J."/>
        </authorList>
    </citation>
    <scope>NUCLEOTIDE SEQUENCE [LARGE SCALE GENOMIC DNA]</scope>
    <source>
        <strain evidence="2">CCUG 55074</strain>
    </source>
</reference>
<dbReference type="EMBL" id="JBHTLQ010000049">
    <property type="protein sequence ID" value="MFD1192261.1"/>
    <property type="molecule type" value="Genomic_DNA"/>
</dbReference>
<keyword evidence="2" id="KW-1185">Reference proteome</keyword>
<dbReference type="Pfam" id="PF02450">
    <property type="entry name" value="LCAT"/>
    <property type="match status" value="1"/>
</dbReference>
<gene>
    <name evidence="1" type="ORF">ACFQ27_16860</name>
</gene>
<comment type="caution">
    <text evidence="1">The sequence shown here is derived from an EMBL/GenBank/DDBJ whole genome shotgun (WGS) entry which is preliminary data.</text>
</comment>